<dbReference type="InterPro" id="IPR023378">
    <property type="entry name" value="YheA/YmcA-like_dom_sf"/>
</dbReference>
<sequence length="145" mass="16842">MLIIDESLFELEDAADDLVAAFWELPEAKIYQNALQAFENDGQLQEDVSLFVALRERFEEQKDYIKFRPEVRELKKQVLAQKRKVDTNEKMQNLRQAQTTLQSLLSDLAQDLSNVVSEDIFVDRALPFSPHKRPHKPGENIIERG</sequence>
<dbReference type="RefSeq" id="WP_205010435.1">
    <property type="nucleotide sequence ID" value="NZ_JAFBEH010000055.1"/>
</dbReference>
<keyword evidence="2" id="KW-1185">Reference proteome</keyword>
<evidence type="ECO:0000313" key="2">
    <source>
        <dbReference type="Proteomes" id="UP000697472"/>
    </source>
</evidence>
<reference evidence="1 2" key="1">
    <citation type="submission" date="2021-01" db="EMBL/GenBank/DDBJ databases">
        <title>Genomic Encyclopedia of Type Strains, Phase IV (KMG-IV): sequencing the most valuable type-strain genomes for metagenomic binning, comparative biology and taxonomic classification.</title>
        <authorList>
            <person name="Goeker M."/>
        </authorList>
    </citation>
    <scope>NUCLEOTIDE SEQUENCE [LARGE SCALE GENOMIC DNA]</scope>
    <source>
        <strain evidence="1 2">DSM 27382</strain>
    </source>
</reference>
<dbReference type="SUPFAM" id="SSF158622">
    <property type="entry name" value="YheA/YmcA-like"/>
    <property type="match status" value="1"/>
</dbReference>
<protein>
    <submittedName>
        <fullName evidence="1">Cell fate (Sporulation/competence/biofilm development) regulator YlbF (YheA/YmcA/DUF963 family)</fullName>
    </submittedName>
</protein>
<evidence type="ECO:0000313" key="1">
    <source>
        <dbReference type="EMBL" id="MBM7643593.1"/>
    </source>
</evidence>
<dbReference type="EMBL" id="JAFBEH010000055">
    <property type="protein sequence ID" value="MBM7643593.1"/>
    <property type="molecule type" value="Genomic_DNA"/>
</dbReference>
<dbReference type="Gene3D" id="1.20.1500.10">
    <property type="entry name" value="YheA/YmcA-like"/>
    <property type="match status" value="1"/>
</dbReference>
<dbReference type="InterPro" id="IPR052767">
    <property type="entry name" value="Bact_com_dev_regulator"/>
</dbReference>
<dbReference type="Pfam" id="PF06133">
    <property type="entry name" value="Com_YlbF"/>
    <property type="match status" value="1"/>
</dbReference>
<dbReference type="PANTHER" id="PTHR38448:SF2">
    <property type="entry name" value="REGULATORY PROTEIN YLBF"/>
    <property type="match status" value="1"/>
</dbReference>
<dbReference type="InterPro" id="IPR010368">
    <property type="entry name" value="Com_YlbF"/>
</dbReference>
<name>A0ABS2PU58_9STRE</name>
<dbReference type="Proteomes" id="UP000697472">
    <property type="component" value="Unassembled WGS sequence"/>
</dbReference>
<organism evidence="1 2">
    <name type="scientific">Streptococcus loxodontisalivarius</name>
    <dbReference type="NCBI Taxonomy" id="1349415"/>
    <lineage>
        <taxon>Bacteria</taxon>
        <taxon>Bacillati</taxon>
        <taxon>Bacillota</taxon>
        <taxon>Bacilli</taxon>
        <taxon>Lactobacillales</taxon>
        <taxon>Streptococcaceae</taxon>
        <taxon>Streptococcus</taxon>
    </lineage>
</organism>
<comment type="caution">
    <text evidence="1">The sequence shown here is derived from an EMBL/GenBank/DDBJ whole genome shotgun (WGS) entry which is preliminary data.</text>
</comment>
<dbReference type="PANTHER" id="PTHR38448">
    <property type="entry name" value="REGULATORY PROTEIN YLBF-RELATED"/>
    <property type="match status" value="1"/>
</dbReference>
<proteinExistence type="predicted"/>
<accession>A0ABS2PU58</accession>
<gene>
    <name evidence="1" type="ORF">JOC28_001904</name>
</gene>